<accession>A0A316U0G6</accession>
<dbReference type="EC" id="3.2.2.31" evidence="5"/>
<feature type="binding site" evidence="18">
    <location>
        <position position="262"/>
    </location>
    <ligand>
        <name>Mg(2+)</name>
        <dbReference type="ChEBI" id="CHEBI:18420"/>
    </ligand>
</feature>
<dbReference type="InterPro" id="IPR003651">
    <property type="entry name" value="Endonuclease3_FeS-loop_motif"/>
</dbReference>
<dbReference type="SMART" id="SM00478">
    <property type="entry name" value="ENDO3c"/>
    <property type="match status" value="1"/>
</dbReference>
<dbReference type="PROSITE" id="PS51462">
    <property type="entry name" value="NUDIX"/>
    <property type="match status" value="1"/>
</dbReference>
<dbReference type="Gene3D" id="3.90.79.10">
    <property type="entry name" value="Nucleoside Triphosphate Pyrophosphohydrolase"/>
    <property type="match status" value="1"/>
</dbReference>
<evidence type="ECO:0000256" key="18">
    <source>
        <dbReference type="PIRSR" id="PIRSR603561-2"/>
    </source>
</evidence>
<dbReference type="CDD" id="cd00056">
    <property type="entry name" value="ENDO3c"/>
    <property type="match status" value="1"/>
</dbReference>
<dbReference type="InterPro" id="IPR000086">
    <property type="entry name" value="NUDIX_hydrolase_dom"/>
</dbReference>
<evidence type="ECO:0000256" key="1">
    <source>
        <dbReference type="ARBA" id="ARBA00000843"/>
    </source>
</evidence>
<evidence type="ECO:0000256" key="14">
    <source>
        <dbReference type="ARBA" id="ARBA00023204"/>
    </source>
</evidence>
<comment type="function">
    <text evidence="16">Base excision repair (BER) glycosylase that initiates repair of A:oxoG to C:G by removing the inappropriately paired adenine base from the DNA backbone, generating an abasic site product. 8-oxoguanine (oxoG) is a genotoxic DNA lesion resulting from oxidation of guanine; this residue is misread by replicative DNA polymerases, that insert adenine instead of cytosine opposite the oxidized damaged base. Shows a powerful dicrimination of A versus C, since it does not cleave cytosine in oxoG:C pairs. May also be able to remove adenine from A:G mispairs, although this activity may not be physiologically relevant.</text>
</comment>
<dbReference type="InterPro" id="IPR011257">
    <property type="entry name" value="DNA_glycosylase"/>
</dbReference>
<dbReference type="GO" id="GO:0035485">
    <property type="term" value="F:adenine/guanine mispair binding"/>
    <property type="evidence" value="ECO:0007669"/>
    <property type="project" value="TreeGrafter"/>
</dbReference>
<evidence type="ECO:0000313" key="20">
    <source>
        <dbReference type="EMBL" id="PWN06166.1"/>
    </source>
</evidence>
<keyword evidence="13" id="KW-0238">DNA-binding</keyword>
<comment type="similarity">
    <text evidence="4">Belongs to the Nth/MutY family.</text>
</comment>
<dbReference type="Pfam" id="PF14815">
    <property type="entry name" value="NUDIX_4"/>
    <property type="match status" value="1"/>
</dbReference>
<dbReference type="Gene3D" id="1.10.1670.10">
    <property type="entry name" value="Helix-hairpin-Helix base-excision DNA repair enzymes (C-terminal)"/>
    <property type="match status" value="1"/>
</dbReference>
<keyword evidence="12" id="KW-0411">Iron-sulfur</keyword>
<evidence type="ECO:0000256" key="10">
    <source>
        <dbReference type="ARBA" id="ARBA00022801"/>
    </source>
</evidence>
<dbReference type="GO" id="GO:0006298">
    <property type="term" value="P:mismatch repair"/>
    <property type="evidence" value="ECO:0007669"/>
    <property type="project" value="TreeGrafter"/>
</dbReference>
<name>A0A316U0G6_9BACT</name>
<dbReference type="EMBL" id="QGGB01000007">
    <property type="protein sequence ID" value="PWN06166.1"/>
    <property type="molecule type" value="Genomic_DNA"/>
</dbReference>
<dbReference type="SMART" id="SM00525">
    <property type="entry name" value="FES"/>
    <property type="match status" value="1"/>
</dbReference>
<evidence type="ECO:0000256" key="11">
    <source>
        <dbReference type="ARBA" id="ARBA00023004"/>
    </source>
</evidence>
<dbReference type="RefSeq" id="WP_109646959.1">
    <property type="nucleotide sequence ID" value="NZ_QGGB01000007.1"/>
</dbReference>
<dbReference type="FunFam" id="1.10.340.30:FF:000010">
    <property type="entry name" value="Adenine DNA glycosylase"/>
    <property type="match status" value="1"/>
</dbReference>
<evidence type="ECO:0000256" key="13">
    <source>
        <dbReference type="ARBA" id="ARBA00023125"/>
    </source>
</evidence>
<dbReference type="Pfam" id="PF00633">
    <property type="entry name" value="HHH"/>
    <property type="match status" value="1"/>
</dbReference>
<dbReference type="InterPro" id="IPR000445">
    <property type="entry name" value="HhH_motif"/>
</dbReference>
<protein>
    <recommendedName>
        <fullName evidence="6">Adenine DNA glycosylase</fullName>
        <ecNumber evidence="5">3.2.2.31</ecNumber>
    </recommendedName>
</protein>
<evidence type="ECO:0000256" key="4">
    <source>
        <dbReference type="ARBA" id="ARBA00008343"/>
    </source>
</evidence>
<evidence type="ECO:0000256" key="16">
    <source>
        <dbReference type="ARBA" id="ARBA00058550"/>
    </source>
</evidence>
<feature type="binding site" evidence="17">
    <location>
        <begin position="259"/>
        <end position="262"/>
    </location>
    <ligand>
        <name>8-oxo-dGTP</name>
        <dbReference type="ChEBI" id="CHEBI:77896"/>
    </ligand>
</feature>
<evidence type="ECO:0000256" key="12">
    <source>
        <dbReference type="ARBA" id="ARBA00023014"/>
    </source>
</evidence>
<evidence type="ECO:0000256" key="5">
    <source>
        <dbReference type="ARBA" id="ARBA00012045"/>
    </source>
</evidence>
<evidence type="ECO:0000256" key="15">
    <source>
        <dbReference type="ARBA" id="ARBA00023295"/>
    </source>
</evidence>
<evidence type="ECO:0000256" key="9">
    <source>
        <dbReference type="ARBA" id="ARBA00022763"/>
    </source>
</evidence>
<evidence type="ECO:0000256" key="2">
    <source>
        <dbReference type="ARBA" id="ARBA00001966"/>
    </source>
</evidence>
<keyword evidence="15" id="KW-0326">Glycosidase</keyword>
<evidence type="ECO:0000256" key="6">
    <source>
        <dbReference type="ARBA" id="ARBA00022023"/>
    </source>
</evidence>
<dbReference type="SUPFAM" id="SSF48150">
    <property type="entry name" value="DNA-glycosylase"/>
    <property type="match status" value="1"/>
</dbReference>
<comment type="cofactor">
    <cofactor evidence="18">
        <name>Mg(2+)</name>
        <dbReference type="ChEBI" id="CHEBI:18420"/>
    </cofactor>
</comment>
<comment type="cofactor">
    <cofactor evidence="2">
        <name>[4Fe-4S] cluster</name>
        <dbReference type="ChEBI" id="CHEBI:49883"/>
    </cofactor>
</comment>
<feature type="binding site" evidence="17">
    <location>
        <position position="248"/>
    </location>
    <ligand>
        <name>8-oxo-dGTP</name>
        <dbReference type="ChEBI" id="CHEBI:77896"/>
    </ligand>
</feature>
<dbReference type="FunFam" id="1.10.1670.10:FF:000002">
    <property type="entry name" value="Adenine DNA glycosylase"/>
    <property type="match status" value="1"/>
</dbReference>
<dbReference type="GO" id="GO:0034039">
    <property type="term" value="F:8-oxo-7,8-dihydroguanine DNA N-glycosylase activity"/>
    <property type="evidence" value="ECO:0007669"/>
    <property type="project" value="TreeGrafter"/>
</dbReference>
<keyword evidence="18" id="KW-0460">Magnesium</keyword>
<comment type="function">
    <text evidence="3">Adenine glycosylase active on G-A mispairs. MutY also corrects error-prone DNA synthesis past GO lesions which are due to the oxidatively damaged form of guanine: 7,8-dihydro-8-oxoguanine (8-oxo-dGTP).</text>
</comment>
<dbReference type="InterPro" id="IPR015797">
    <property type="entry name" value="NUDIX_hydrolase-like_dom_sf"/>
</dbReference>
<dbReference type="InterPro" id="IPR003561">
    <property type="entry name" value="Mutator_MutT"/>
</dbReference>
<keyword evidence="14" id="KW-0234">DNA repair</keyword>
<dbReference type="GO" id="GO:0008413">
    <property type="term" value="F:8-oxo-7,8-dihydroguanosine triphosphate pyrophosphatase activity"/>
    <property type="evidence" value="ECO:0007669"/>
    <property type="project" value="InterPro"/>
</dbReference>
<feature type="domain" description="Nudix hydrolase" evidence="19">
    <location>
        <begin position="227"/>
        <end position="353"/>
    </location>
</feature>
<dbReference type="PROSITE" id="PS00893">
    <property type="entry name" value="NUDIX_BOX"/>
    <property type="match status" value="1"/>
</dbReference>
<dbReference type="NCBIfam" id="TIGR01084">
    <property type="entry name" value="mutY"/>
    <property type="match status" value="1"/>
</dbReference>
<sequence>MSDRFAENLLTWYRREKRDLPWRKTDDPYRIWVSEIMLQQTRVDTVIPYWHRFLAAFPTVHHLANADRQQVLKLWEGLGYYSRGRNLHDAARTVADKYDGRLPDTYEKISALKGIGPYSAAAILSIAFNKPYAVVDGNVIRVITRYFGIEEDIRSASVRNRVREHAEELIPNNEPGDFNQAVMELGATVCTPKNPQCSSCPVSAGCIANQTSRTDVIPYKSKAKKIPHHKIGVGLIVNQSGKLLIALRPEDAMLGGLWEFPGGKNDTGESLEETVIRELREELGVEVRVSEKYMQLKHAYSHFKITLHAYWCTIISGNPQPKSSEKLKWVSLDELEQHPFPKANKILVEGLQNMQPEDLKRFLIK</sequence>
<dbReference type="Pfam" id="PF00730">
    <property type="entry name" value="HhH-GPD"/>
    <property type="match status" value="1"/>
</dbReference>
<dbReference type="InterPro" id="IPR023170">
    <property type="entry name" value="HhH_base_excis_C"/>
</dbReference>
<dbReference type="InterPro" id="IPR003265">
    <property type="entry name" value="HhH-GPD_domain"/>
</dbReference>
<dbReference type="CDD" id="cd03425">
    <property type="entry name" value="NUDIX_MutT_NudA_like"/>
    <property type="match status" value="1"/>
</dbReference>
<dbReference type="GO" id="GO:0032357">
    <property type="term" value="F:oxidized purine DNA binding"/>
    <property type="evidence" value="ECO:0007669"/>
    <property type="project" value="TreeGrafter"/>
</dbReference>
<keyword evidence="8 18" id="KW-0479">Metal-binding</keyword>
<evidence type="ECO:0000256" key="8">
    <source>
        <dbReference type="ARBA" id="ARBA00022723"/>
    </source>
</evidence>
<evidence type="ECO:0000256" key="7">
    <source>
        <dbReference type="ARBA" id="ARBA00022485"/>
    </source>
</evidence>
<comment type="catalytic activity">
    <reaction evidence="1">
        <text>Hydrolyzes free adenine bases from 7,8-dihydro-8-oxoguanine:adenine mismatched double-stranded DNA, leaving an apurinic site.</text>
        <dbReference type="EC" id="3.2.2.31"/>
    </reaction>
</comment>
<dbReference type="InterPro" id="IPR044298">
    <property type="entry name" value="MIG/MutY"/>
</dbReference>
<proteinExistence type="inferred from homology"/>
<feature type="binding site" evidence="18">
    <location>
        <position position="282"/>
    </location>
    <ligand>
        <name>Mg(2+)</name>
        <dbReference type="ChEBI" id="CHEBI:18420"/>
    </ligand>
</feature>
<dbReference type="InterPro" id="IPR029119">
    <property type="entry name" value="MutY_C"/>
</dbReference>
<keyword evidence="10" id="KW-0378">Hydrolase</keyword>
<dbReference type="GO" id="GO:0046872">
    <property type="term" value="F:metal ion binding"/>
    <property type="evidence" value="ECO:0007669"/>
    <property type="project" value="UniProtKB-KW"/>
</dbReference>
<dbReference type="NCBIfam" id="TIGR00586">
    <property type="entry name" value="mutt"/>
    <property type="match status" value="1"/>
</dbReference>
<keyword evidence="21" id="KW-1185">Reference proteome</keyword>
<keyword evidence="7" id="KW-0004">4Fe-4S</keyword>
<feature type="binding site" evidence="17">
    <location>
        <position position="344"/>
    </location>
    <ligand>
        <name>8-oxo-dGTP</name>
        <dbReference type="ChEBI" id="CHEBI:77896"/>
    </ligand>
</feature>
<dbReference type="InterPro" id="IPR020084">
    <property type="entry name" value="NUDIX_hydrolase_CS"/>
</dbReference>
<dbReference type="PANTHER" id="PTHR42944:SF1">
    <property type="entry name" value="ADENINE DNA GLYCOSYLASE"/>
    <property type="match status" value="1"/>
</dbReference>
<dbReference type="Gene3D" id="1.10.340.30">
    <property type="entry name" value="Hypothetical protein, domain 2"/>
    <property type="match status" value="1"/>
</dbReference>
<dbReference type="PANTHER" id="PTHR42944">
    <property type="entry name" value="ADENINE DNA GLYCOSYLASE"/>
    <property type="match status" value="1"/>
</dbReference>
<evidence type="ECO:0000313" key="21">
    <source>
        <dbReference type="Proteomes" id="UP000245533"/>
    </source>
</evidence>
<dbReference type="Proteomes" id="UP000245533">
    <property type="component" value="Unassembled WGS sequence"/>
</dbReference>
<dbReference type="OrthoDB" id="9802365at2"/>
<evidence type="ECO:0000259" key="19">
    <source>
        <dbReference type="PROSITE" id="PS51462"/>
    </source>
</evidence>
<dbReference type="AlphaFoldDB" id="A0A316U0G6"/>
<evidence type="ECO:0000256" key="17">
    <source>
        <dbReference type="PIRSR" id="PIRSR603561-1"/>
    </source>
</evidence>
<evidence type="ECO:0000256" key="3">
    <source>
        <dbReference type="ARBA" id="ARBA00002933"/>
    </source>
</evidence>
<dbReference type="InterPro" id="IPR005760">
    <property type="entry name" value="A/G_AdeGlyc_MutY"/>
</dbReference>
<dbReference type="PRINTS" id="PR00502">
    <property type="entry name" value="NUDIXFAMILY"/>
</dbReference>
<dbReference type="InterPro" id="IPR020476">
    <property type="entry name" value="Nudix_hydrolase"/>
</dbReference>
<organism evidence="20 21">
    <name type="scientific">Rhodohalobacter mucosus</name>
    <dbReference type="NCBI Taxonomy" id="2079485"/>
    <lineage>
        <taxon>Bacteria</taxon>
        <taxon>Pseudomonadati</taxon>
        <taxon>Balneolota</taxon>
        <taxon>Balneolia</taxon>
        <taxon>Balneolales</taxon>
        <taxon>Balneolaceae</taxon>
        <taxon>Rhodohalobacter</taxon>
    </lineage>
</organism>
<reference evidence="20 21" key="1">
    <citation type="submission" date="2018-05" db="EMBL/GenBank/DDBJ databases">
        <title>Rhodohalobacter halophilus gen. nov., sp. nov., a moderately halophilic member of the family Balneolaceae.</title>
        <authorList>
            <person name="Liu Z.-W."/>
        </authorList>
    </citation>
    <scope>NUCLEOTIDE SEQUENCE [LARGE SCALE GENOMIC DNA]</scope>
    <source>
        <strain evidence="20 21">8A47</strain>
    </source>
</reference>
<dbReference type="SUPFAM" id="SSF55811">
    <property type="entry name" value="Nudix"/>
    <property type="match status" value="1"/>
</dbReference>
<dbReference type="GO" id="GO:0000701">
    <property type="term" value="F:purine-specific mismatch base pair DNA N-glycosylase activity"/>
    <property type="evidence" value="ECO:0007669"/>
    <property type="project" value="UniProtKB-EC"/>
</dbReference>
<gene>
    <name evidence="20" type="ORF">DDZ15_09995</name>
</gene>
<comment type="caution">
    <text evidence="20">The sequence shown here is derived from an EMBL/GenBank/DDBJ whole genome shotgun (WGS) entry which is preliminary data.</text>
</comment>
<keyword evidence="9" id="KW-0227">DNA damage</keyword>
<dbReference type="GO" id="GO:0006284">
    <property type="term" value="P:base-excision repair"/>
    <property type="evidence" value="ECO:0007669"/>
    <property type="project" value="InterPro"/>
</dbReference>
<dbReference type="GO" id="GO:0051539">
    <property type="term" value="F:4 iron, 4 sulfur cluster binding"/>
    <property type="evidence" value="ECO:0007669"/>
    <property type="project" value="UniProtKB-KW"/>
</dbReference>
<keyword evidence="11" id="KW-0408">Iron</keyword>